<reference evidence="2" key="1">
    <citation type="submission" date="2019-07" db="EMBL/GenBank/DDBJ databases">
        <authorList>
            <person name="Weber M."/>
            <person name="Kostadinov I."/>
            <person name="Kostadinov D I."/>
        </authorList>
    </citation>
    <scope>NUCLEOTIDE SEQUENCE</scope>
    <source>
        <strain evidence="2">Gfbio:sag-sample-m06:053724c1-46a9-4a36-b237-ea2bf867836b</strain>
    </source>
</reference>
<name>A0A7D9H616_9GAMM</name>
<accession>A0A7D9H616</accession>
<gene>
    <name evidence="2" type="ORF">JTBM06_V1_70026</name>
</gene>
<dbReference type="InterPro" id="IPR050900">
    <property type="entry name" value="Transposase_IS3/IS150/IS904"/>
</dbReference>
<evidence type="ECO:0000313" key="2">
    <source>
        <dbReference type="EMBL" id="VUX55671.1"/>
    </source>
</evidence>
<proteinExistence type="predicted"/>
<sequence>MERFFGSLKREWTGDQLYRTRQEAIADVREYVAVYYNSKRLHSTLGYSTPMDYEKTLNKVSGIT</sequence>
<dbReference type="PANTHER" id="PTHR46889">
    <property type="entry name" value="TRANSPOSASE INSF FOR INSERTION SEQUENCE IS3B-RELATED"/>
    <property type="match status" value="1"/>
</dbReference>
<protein>
    <submittedName>
        <fullName evidence="2">Transposase</fullName>
    </submittedName>
</protein>
<dbReference type="InterPro" id="IPR001584">
    <property type="entry name" value="Integrase_cat-core"/>
</dbReference>
<evidence type="ECO:0000259" key="1">
    <source>
        <dbReference type="Pfam" id="PF13333"/>
    </source>
</evidence>
<dbReference type="EMBL" id="LR633967">
    <property type="protein sequence ID" value="VUX55671.1"/>
    <property type="molecule type" value="Genomic_DNA"/>
</dbReference>
<dbReference type="PANTHER" id="PTHR46889:SF4">
    <property type="entry name" value="TRANSPOSASE INSO FOR INSERTION SEQUENCE ELEMENT IS911B-RELATED"/>
    <property type="match status" value="1"/>
</dbReference>
<organism evidence="2">
    <name type="scientific">uncultured Woeseiaceae bacterium</name>
    <dbReference type="NCBI Taxonomy" id="1983305"/>
    <lineage>
        <taxon>Bacteria</taxon>
        <taxon>Pseudomonadati</taxon>
        <taxon>Pseudomonadota</taxon>
        <taxon>Gammaproteobacteria</taxon>
        <taxon>Woeseiales</taxon>
        <taxon>Woeseiaceae</taxon>
        <taxon>environmental samples</taxon>
    </lineage>
</organism>
<feature type="domain" description="Integrase catalytic" evidence="1">
    <location>
        <begin position="2"/>
        <end position="55"/>
    </location>
</feature>
<dbReference type="AlphaFoldDB" id="A0A7D9H616"/>
<dbReference type="InterPro" id="IPR012337">
    <property type="entry name" value="RNaseH-like_sf"/>
</dbReference>
<dbReference type="SUPFAM" id="SSF53098">
    <property type="entry name" value="Ribonuclease H-like"/>
    <property type="match status" value="1"/>
</dbReference>
<dbReference type="Pfam" id="PF13333">
    <property type="entry name" value="rve_2"/>
    <property type="match status" value="1"/>
</dbReference>
<dbReference type="GO" id="GO:0015074">
    <property type="term" value="P:DNA integration"/>
    <property type="evidence" value="ECO:0007669"/>
    <property type="project" value="InterPro"/>
</dbReference>